<proteinExistence type="predicted"/>
<dbReference type="EMBL" id="JABSTQ010009129">
    <property type="protein sequence ID" value="KAG0432642.1"/>
    <property type="molecule type" value="Genomic_DNA"/>
</dbReference>
<protein>
    <submittedName>
        <fullName evidence="1">Uncharacterized protein</fullName>
    </submittedName>
</protein>
<reference evidence="1 2" key="1">
    <citation type="journal article" date="2020" name="Cell">
        <title>Large-Scale Comparative Analyses of Tick Genomes Elucidate Their Genetic Diversity and Vector Capacities.</title>
        <authorList>
            <consortium name="Tick Genome and Microbiome Consortium (TIGMIC)"/>
            <person name="Jia N."/>
            <person name="Wang J."/>
            <person name="Shi W."/>
            <person name="Du L."/>
            <person name="Sun Y."/>
            <person name="Zhan W."/>
            <person name="Jiang J.F."/>
            <person name="Wang Q."/>
            <person name="Zhang B."/>
            <person name="Ji P."/>
            <person name="Bell-Sakyi L."/>
            <person name="Cui X.M."/>
            <person name="Yuan T.T."/>
            <person name="Jiang B.G."/>
            <person name="Yang W.F."/>
            <person name="Lam T.T."/>
            <person name="Chang Q.C."/>
            <person name="Ding S.J."/>
            <person name="Wang X.J."/>
            <person name="Zhu J.G."/>
            <person name="Ruan X.D."/>
            <person name="Zhao L."/>
            <person name="Wei J.T."/>
            <person name="Ye R.Z."/>
            <person name="Que T.C."/>
            <person name="Du C.H."/>
            <person name="Zhou Y.H."/>
            <person name="Cheng J.X."/>
            <person name="Dai P.F."/>
            <person name="Guo W.B."/>
            <person name="Han X.H."/>
            <person name="Huang E.J."/>
            <person name="Li L.F."/>
            <person name="Wei W."/>
            <person name="Gao Y.C."/>
            <person name="Liu J.Z."/>
            <person name="Shao H.Z."/>
            <person name="Wang X."/>
            <person name="Wang C.C."/>
            <person name="Yang T.C."/>
            <person name="Huo Q.B."/>
            <person name="Li W."/>
            <person name="Chen H.Y."/>
            <person name="Chen S.E."/>
            <person name="Zhou L.G."/>
            <person name="Ni X.B."/>
            <person name="Tian J.H."/>
            <person name="Sheng Y."/>
            <person name="Liu T."/>
            <person name="Pan Y.S."/>
            <person name="Xia L.Y."/>
            <person name="Li J."/>
            <person name="Zhao F."/>
            <person name="Cao W.C."/>
        </authorList>
    </citation>
    <scope>NUCLEOTIDE SEQUENCE [LARGE SCALE GENOMIC DNA]</scope>
    <source>
        <strain evidence="1">Iper-2018</strain>
    </source>
</reference>
<accession>A0AC60QHE2</accession>
<evidence type="ECO:0000313" key="1">
    <source>
        <dbReference type="EMBL" id="KAG0432642.1"/>
    </source>
</evidence>
<dbReference type="Proteomes" id="UP000805193">
    <property type="component" value="Unassembled WGS sequence"/>
</dbReference>
<organism evidence="1 2">
    <name type="scientific">Ixodes persulcatus</name>
    <name type="common">Taiga tick</name>
    <dbReference type="NCBI Taxonomy" id="34615"/>
    <lineage>
        <taxon>Eukaryota</taxon>
        <taxon>Metazoa</taxon>
        <taxon>Ecdysozoa</taxon>
        <taxon>Arthropoda</taxon>
        <taxon>Chelicerata</taxon>
        <taxon>Arachnida</taxon>
        <taxon>Acari</taxon>
        <taxon>Parasitiformes</taxon>
        <taxon>Ixodida</taxon>
        <taxon>Ixodoidea</taxon>
        <taxon>Ixodidae</taxon>
        <taxon>Ixodinae</taxon>
        <taxon>Ixodes</taxon>
    </lineage>
</organism>
<name>A0AC60QHE2_IXOPE</name>
<evidence type="ECO:0000313" key="2">
    <source>
        <dbReference type="Proteomes" id="UP000805193"/>
    </source>
</evidence>
<comment type="caution">
    <text evidence="1">The sequence shown here is derived from an EMBL/GenBank/DDBJ whole genome shotgun (WGS) entry which is preliminary data.</text>
</comment>
<gene>
    <name evidence="1" type="ORF">HPB47_020652</name>
</gene>
<sequence>MSPYLDPAVAREAAKYEPQEDDVVLETYPKSSTQWTKQTIDLILRPGESAFNYVEFVARALTLKKYGVANVAMLPPPRLIGSHLYLLRNNINKARTKYVYVVCIPWECCVTYFHMSCGMTFVEFEDAASMTFSKRF</sequence>
<keyword evidence="2" id="KW-1185">Reference proteome</keyword>